<dbReference type="Proteomes" id="UP000193240">
    <property type="component" value="Unassembled WGS sequence"/>
</dbReference>
<dbReference type="InParanoid" id="A0A1Y2M153"/>
<keyword evidence="4" id="KW-1185">Reference proteome</keyword>
<feature type="domain" description="Methyltransferase type 12" evidence="2">
    <location>
        <begin position="136"/>
        <end position="234"/>
    </location>
</feature>
<dbReference type="Gene3D" id="3.40.50.150">
    <property type="entry name" value="Vaccinia Virus protein VP39"/>
    <property type="match status" value="1"/>
</dbReference>
<organism evidence="3 4">
    <name type="scientific">Epicoccum nigrum</name>
    <name type="common">Soil fungus</name>
    <name type="synonym">Epicoccum purpurascens</name>
    <dbReference type="NCBI Taxonomy" id="105696"/>
    <lineage>
        <taxon>Eukaryota</taxon>
        <taxon>Fungi</taxon>
        <taxon>Dikarya</taxon>
        <taxon>Ascomycota</taxon>
        <taxon>Pezizomycotina</taxon>
        <taxon>Dothideomycetes</taxon>
        <taxon>Pleosporomycetidae</taxon>
        <taxon>Pleosporales</taxon>
        <taxon>Pleosporineae</taxon>
        <taxon>Didymellaceae</taxon>
        <taxon>Epicoccum</taxon>
    </lineage>
</organism>
<proteinExistence type="predicted"/>
<dbReference type="EMBL" id="KZ107843">
    <property type="protein sequence ID" value="OSS49875.1"/>
    <property type="molecule type" value="Genomic_DNA"/>
</dbReference>
<dbReference type="PANTHER" id="PTHR43861">
    <property type="entry name" value="TRANS-ACONITATE 2-METHYLTRANSFERASE-RELATED"/>
    <property type="match status" value="1"/>
</dbReference>
<reference evidence="3 4" key="1">
    <citation type="journal article" date="2017" name="Genome Announc.">
        <title>Genome sequence of the saprophytic ascomycete Epicoccum nigrum ICMP 19927 strain isolated from New Zealand.</title>
        <authorList>
            <person name="Fokin M."/>
            <person name="Fleetwood D."/>
            <person name="Weir B.S."/>
            <person name="Villas-Boas S.G."/>
        </authorList>
    </citation>
    <scope>NUCLEOTIDE SEQUENCE [LARGE SCALE GENOMIC DNA]</scope>
    <source>
        <strain evidence="3 4">ICMP 19927</strain>
    </source>
</reference>
<dbReference type="STRING" id="105696.A0A1Y2M153"/>
<dbReference type="InterPro" id="IPR023149">
    <property type="entry name" value="Trans_acon_MeTrfase_C"/>
</dbReference>
<accession>A0A1Y2M153</accession>
<dbReference type="SUPFAM" id="SSF53335">
    <property type="entry name" value="S-adenosyl-L-methionine-dependent methyltransferases"/>
    <property type="match status" value="1"/>
</dbReference>
<evidence type="ECO:0000313" key="3">
    <source>
        <dbReference type="EMBL" id="OSS49875.1"/>
    </source>
</evidence>
<dbReference type="OMA" id="YLAFADH"/>
<evidence type="ECO:0000313" key="4">
    <source>
        <dbReference type="Proteomes" id="UP000193240"/>
    </source>
</evidence>
<dbReference type="InterPro" id="IPR013217">
    <property type="entry name" value="Methyltransf_12"/>
</dbReference>
<feature type="region of interest" description="Disordered" evidence="1">
    <location>
        <begin position="43"/>
        <end position="99"/>
    </location>
</feature>
<dbReference type="AlphaFoldDB" id="A0A1Y2M153"/>
<gene>
    <name evidence="3" type="ORF">B5807_05871</name>
</gene>
<dbReference type="InterPro" id="IPR029063">
    <property type="entry name" value="SAM-dependent_MTases_sf"/>
</dbReference>
<feature type="compositionally biased region" description="Low complexity" evidence="1">
    <location>
        <begin position="43"/>
        <end position="69"/>
    </location>
</feature>
<protein>
    <recommendedName>
        <fullName evidence="2">Methyltransferase type 12 domain-containing protein</fullName>
    </recommendedName>
</protein>
<name>A0A1Y2M153_EPING</name>
<dbReference type="CDD" id="cd02440">
    <property type="entry name" value="AdoMet_MTases"/>
    <property type="match status" value="1"/>
</dbReference>
<evidence type="ECO:0000259" key="2">
    <source>
        <dbReference type="Pfam" id="PF08242"/>
    </source>
</evidence>
<evidence type="ECO:0000256" key="1">
    <source>
        <dbReference type="SAM" id="MobiDB-lite"/>
    </source>
</evidence>
<dbReference type="Pfam" id="PF08242">
    <property type="entry name" value="Methyltransf_12"/>
    <property type="match status" value="1"/>
</dbReference>
<dbReference type="GO" id="GO:0030798">
    <property type="term" value="F:trans-aconitate 2-methyltransferase activity"/>
    <property type="evidence" value="ECO:0007669"/>
    <property type="project" value="InterPro"/>
</dbReference>
<dbReference type="PANTHER" id="PTHR43861:SF1">
    <property type="entry name" value="TRANS-ACONITATE 2-METHYLTRANSFERASE"/>
    <property type="match status" value="1"/>
</dbReference>
<dbReference type="Gene3D" id="1.10.150.290">
    <property type="entry name" value="S-adenosyl-L-methionine-dependent methyltransferases"/>
    <property type="match status" value="1"/>
</dbReference>
<sequence length="376" mass="41342">MMIPQTRLAIRGRSAQWACLQQVQRAAREQRFYKPYISVPRSFASKPPSNNSSSSSLASSLLHSTTSPTIPAPRNPSRTMATTSQPTTSTPPTPQSKDWSATQYLKFSNERTRPVHDLIAQVAPYLSSKPNPRIYDLGCGPGNSTSALLSAFPGARITGVDASADMLAKARATLPEVPFIQADLSTFSPGEAEGEGEEKTDLLFSNAVFHWLRTPSRLQTLTTLFSRLPPGGILAFQMPDNYTQPSHAQMRRVAAQPSQPWSPFFSSTAIGELADKERPDLDPIEPLADYYNALSPLGNVDMWHTTYAHVVSDAAAVVEWVKGSGLQPFLQRIGEEGARGAFLREYEGSLKEGYPVMRDEKVILKYPRLFVVAVRT</sequence>